<evidence type="ECO:0000313" key="9">
    <source>
        <dbReference type="Proteomes" id="UP000282597"/>
    </source>
</evidence>
<dbReference type="UniPathway" id="UPA00232"/>
<dbReference type="GO" id="GO:0071949">
    <property type="term" value="F:FAD binding"/>
    <property type="evidence" value="ECO:0007669"/>
    <property type="project" value="InterPro"/>
</dbReference>
<organism evidence="8 9">
    <name type="scientific">Mycoavidus cysteinexigens</name>
    <dbReference type="NCBI Taxonomy" id="1553431"/>
    <lineage>
        <taxon>Bacteria</taxon>
        <taxon>Pseudomonadati</taxon>
        <taxon>Pseudomonadota</taxon>
        <taxon>Betaproteobacteria</taxon>
        <taxon>Burkholderiales</taxon>
        <taxon>Burkholderiaceae</taxon>
        <taxon>Mycoavidus</taxon>
    </lineage>
</organism>
<dbReference type="PRINTS" id="PR00420">
    <property type="entry name" value="RNGMNOXGNASE"/>
</dbReference>
<dbReference type="Gene3D" id="3.50.50.60">
    <property type="entry name" value="FAD/NAD(P)-binding domain"/>
    <property type="match status" value="2"/>
</dbReference>
<dbReference type="InterPro" id="IPR036188">
    <property type="entry name" value="FAD/NAD-bd_sf"/>
</dbReference>
<evidence type="ECO:0000256" key="3">
    <source>
        <dbReference type="ARBA" id="ARBA00005349"/>
    </source>
</evidence>
<accession>A0A2Z6EXC6</accession>
<comment type="cofactor">
    <cofactor evidence="1">
        <name>FAD</name>
        <dbReference type="ChEBI" id="CHEBI:57692"/>
    </cofactor>
</comment>
<evidence type="ECO:0000256" key="6">
    <source>
        <dbReference type="ARBA" id="ARBA00023002"/>
    </source>
</evidence>
<evidence type="ECO:0000256" key="5">
    <source>
        <dbReference type="ARBA" id="ARBA00022827"/>
    </source>
</evidence>
<dbReference type="GO" id="GO:0006744">
    <property type="term" value="P:ubiquinone biosynthetic process"/>
    <property type="evidence" value="ECO:0007669"/>
    <property type="project" value="UniProtKB-UniPathway"/>
</dbReference>
<dbReference type="NCBIfam" id="TIGR01988">
    <property type="entry name" value="Ubi-OHases"/>
    <property type="match status" value="1"/>
</dbReference>
<dbReference type="PANTHER" id="PTHR43876:SF7">
    <property type="entry name" value="UBIQUINONE BIOSYNTHESIS MONOOXYGENASE COQ6, MITOCHONDRIAL"/>
    <property type="match status" value="1"/>
</dbReference>
<dbReference type="InterPro" id="IPR010971">
    <property type="entry name" value="UbiH/COQ6"/>
</dbReference>
<evidence type="ECO:0000256" key="1">
    <source>
        <dbReference type="ARBA" id="ARBA00001974"/>
    </source>
</evidence>
<dbReference type="RefSeq" id="WP_045364685.1">
    <property type="nucleotide sequence ID" value="NZ_AP018150.1"/>
</dbReference>
<dbReference type="GO" id="GO:0016705">
    <property type="term" value="F:oxidoreductase activity, acting on paired donors, with incorporation or reduction of molecular oxygen"/>
    <property type="evidence" value="ECO:0007669"/>
    <property type="project" value="InterPro"/>
</dbReference>
<keyword evidence="9" id="KW-1185">Reference proteome</keyword>
<gene>
    <name evidence="8" type="ORF">MCB1EB_1940</name>
</gene>
<keyword evidence="7" id="KW-0503">Monooxygenase</keyword>
<dbReference type="InterPro" id="IPR051205">
    <property type="entry name" value="UbiH/COQ6_monooxygenase"/>
</dbReference>
<dbReference type="InterPro" id="IPR018168">
    <property type="entry name" value="Ubi_Hdrlase_CS"/>
</dbReference>
<dbReference type="GO" id="GO:0004497">
    <property type="term" value="F:monooxygenase activity"/>
    <property type="evidence" value="ECO:0007669"/>
    <property type="project" value="UniProtKB-KW"/>
</dbReference>
<evidence type="ECO:0000256" key="7">
    <source>
        <dbReference type="ARBA" id="ARBA00023033"/>
    </source>
</evidence>
<keyword evidence="5" id="KW-0274">FAD</keyword>
<protein>
    <submittedName>
        <fullName evidence="8">Uncharacterized protein</fullName>
    </submittedName>
</protein>
<dbReference type="InterPro" id="IPR002938">
    <property type="entry name" value="FAD-bd"/>
</dbReference>
<dbReference type="AlphaFoldDB" id="A0A2Z6EXC6"/>
<dbReference type="EMBL" id="AP018150">
    <property type="protein sequence ID" value="BBE10101.1"/>
    <property type="molecule type" value="Genomic_DNA"/>
</dbReference>
<dbReference type="Proteomes" id="UP000282597">
    <property type="component" value="Chromosome"/>
</dbReference>
<name>A0A2Z6EXC6_9BURK</name>
<evidence type="ECO:0000256" key="2">
    <source>
        <dbReference type="ARBA" id="ARBA00004749"/>
    </source>
</evidence>
<comment type="similarity">
    <text evidence="3">Belongs to the UbiH/COQ6 family.</text>
</comment>
<comment type="pathway">
    <text evidence="2">Cofactor biosynthesis; ubiquinone biosynthesis.</text>
</comment>
<dbReference type="SUPFAM" id="SSF51905">
    <property type="entry name" value="FAD/NAD(P)-binding domain"/>
    <property type="match status" value="1"/>
</dbReference>
<dbReference type="PROSITE" id="PS01304">
    <property type="entry name" value="UBIH"/>
    <property type="match status" value="1"/>
</dbReference>
<proteinExistence type="inferred from homology"/>
<dbReference type="KEGG" id="mcys:MCB1EB_1940"/>
<sequence length="403" mass="43176">MPPSLSIPFDFDLAIIGAGPVGLALAGWLMRRSATRTMSIALIDAKQPAAAQHDPRAFALSQGSRSLLAALGWPTTAVPIKQVHISQCGSFGRTLIDCREHHLPALGYVVRYGALLSTLENALPHHTLQRFTQTKAGTPMQDAYGVTLPIETPSGARTLRAQLLVHAEGGQYHAQSSATLNAPSGNTRAYQQVALVGVISVDTPQSYIAWERFTDEGPLALLPLGGESNASYALVWCGRPDNTQRRLHANPADFLTELGSRFGSRLGRFTEINGRASFALNLNTAAALADHRIAVIGNAAQTLHPVAGQGLNLGLRDAYTLAEALSDLGPTPAALTCFAQRRRADRKLTVTATDLLARIFTHSFAPPFGALLAPSYGLALTALNCLPLFKRKLAHHMMFGQRD</sequence>
<evidence type="ECO:0000313" key="8">
    <source>
        <dbReference type="EMBL" id="BBE10101.1"/>
    </source>
</evidence>
<reference evidence="8 9" key="1">
    <citation type="journal article" date="2018" name="Microbes Environ.">
        <title>Comparative Genomic Insights into Endofungal Lifestyles of Two Bacterial Endosymbionts, Mycoavidus cysteinexigens and Burkholderia rhizoxinica.</title>
        <authorList>
            <person name="Sharmin D."/>
            <person name="Guo Y."/>
            <person name="Nishizawa T."/>
            <person name="Ohshima S."/>
            <person name="Sato Y."/>
            <person name="Takashima Y."/>
            <person name="Narisawa K."/>
            <person name="Ohta H."/>
        </authorList>
    </citation>
    <scope>NUCLEOTIDE SEQUENCE [LARGE SCALE GENOMIC DNA]</scope>
    <source>
        <strain evidence="8 9">B1-EB</strain>
    </source>
</reference>
<keyword evidence="4" id="KW-0285">Flavoprotein</keyword>
<dbReference type="Pfam" id="PF01494">
    <property type="entry name" value="FAD_binding_3"/>
    <property type="match status" value="1"/>
</dbReference>
<keyword evidence="6" id="KW-0560">Oxidoreductase</keyword>
<dbReference type="PANTHER" id="PTHR43876">
    <property type="entry name" value="UBIQUINONE BIOSYNTHESIS MONOOXYGENASE COQ6, MITOCHONDRIAL"/>
    <property type="match status" value="1"/>
</dbReference>
<evidence type="ECO:0000256" key="4">
    <source>
        <dbReference type="ARBA" id="ARBA00022630"/>
    </source>
</evidence>
<dbReference type="NCBIfam" id="NF005421">
    <property type="entry name" value="PRK06996.1"/>
    <property type="match status" value="1"/>
</dbReference>